<comment type="caution">
    <text evidence="2">The sequence shown here is derived from an EMBL/GenBank/DDBJ whole genome shotgun (WGS) entry which is preliminary data.</text>
</comment>
<dbReference type="OrthoDB" id="3542608at2"/>
<dbReference type="Proteomes" id="UP000324965">
    <property type="component" value="Unassembled WGS sequence"/>
</dbReference>
<dbReference type="EMBL" id="VDFC01000006">
    <property type="protein sequence ID" value="KAA0942583.1"/>
    <property type="molecule type" value="Genomic_DNA"/>
</dbReference>
<dbReference type="InterPro" id="IPR041413">
    <property type="entry name" value="MLTR_LBD"/>
</dbReference>
<keyword evidence="3" id="KW-1185">Reference proteome</keyword>
<dbReference type="GO" id="GO:0003677">
    <property type="term" value="F:DNA binding"/>
    <property type="evidence" value="ECO:0007669"/>
    <property type="project" value="InterPro"/>
</dbReference>
<dbReference type="SMART" id="SM00530">
    <property type="entry name" value="HTH_XRE"/>
    <property type="match status" value="1"/>
</dbReference>
<dbReference type="CDD" id="cd00093">
    <property type="entry name" value="HTH_XRE"/>
    <property type="match status" value="1"/>
</dbReference>
<evidence type="ECO:0000313" key="2">
    <source>
        <dbReference type="EMBL" id="KAA0942583.1"/>
    </source>
</evidence>
<dbReference type="AlphaFoldDB" id="A0A5B0BK36"/>
<evidence type="ECO:0000313" key="3">
    <source>
        <dbReference type="Proteomes" id="UP000324965"/>
    </source>
</evidence>
<accession>A0A5B0BK36</accession>
<dbReference type="Gene3D" id="1.10.260.40">
    <property type="entry name" value="lambda repressor-like DNA-binding domains"/>
    <property type="match status" value="1"/>
</dbReference>
<dbReference type="Pfam" id="PF17765">
    <property type="entry name" value="MLTR_LBD"/>
    <property type="match status" value="1"/>
</dbReference>
<dbReference type="PANTHER" id="PTHR35010">
    <property type="entry name" value="BLL4672 PROTEIN-RELATED"/>
    <property type="match status" value="1"/>
</dbReference>
<evidence type="ECO:0000259" key="1">
    <source>
        <dbReference type="PROSITE" id="PS50943"/>
    </source>
</evidence>
<dbReference type="PROSITE" id="PS50943">
    <property type="entry name" value="HTH_CROC1"/>
    <property type="match status" value="1"/>
</dbReference>
<dbReference type="RefSeq" id="WP_149509559.1">
    <property type="nucleotide sequence ID" value="NZ_VDFC01000006.1"/>
</dbReference>
<name>A0A5B0BK36_9ACTN</name>
<dbReference type="SUPFAM" id="SSF47413">
    <property type="entry name" value="lambda repressor-like DNA-binding domains"/>
    <property type="match status" value="1"/>
</dbReference>
<dbReference type="InterPro" id="IPR001387">
    <property type="entry name" value="Cro/C1-type_HTH"/>
</dbReference>
<proteinExistence type="predicted"/>
<dbReference type="InterPro" id="IPR010982">
    <property type="entry name" value="Lambda_DNA-bd_dom_sf"/>
</dbReference>
<dbReference type="Gene3D" id="3.30.450.180">
    <property type="match status" value="1"/>
</dbReference>
<dbReference type="Pfam" id="PF13560">
    <property type="entry name" value="HTH_31"/>
    <property type="match status" value="1"/>
</dbReference>
<organism evidence="2 3">
    <name type="scientific">Streptomyces apricus</name>
    <dbReference type="NCBI Taxonomy" id="1828112"/>
    <lineage>
        <taxon>Bacteria</taxon>
        <taxon>Bacillati</taxon>
        <taxon>Actinomycetota</taxon>
        <taxon>Actinomycetes</taxon>
        <taxon>Kitasatosporales</taxon>
        <taxon>Streptomycetaceae</taxon>
        <taxon>Streptomyces</taxon>
    </lineage>
</organism>
<protein>
    <submittedName>
        <fullName evidence="2">Helix-turn-helix domain-containing protein</fullName>
    </submittedName>
</protein>
<gene>
    <name evidence="2" type="ORF">FGF04_02640</name>
</gene>
<reference evidence="2 3" key="1">
    <citation type="submission" date="2019-05" db="EMBL/GenBank/DDBJ databases">
        <authorList>
            <person name="Hariharan J."/>
            <person name="Choudoir M.J."/>
            <person name="Diebold P."/>
            <person name="Panke-Buisse K."/>
            <person name="Buckley D.H."/>
        </authorList>
    </citation>
    <scope>NUCLEOTIDE SEQUENCE [LARGE SCALE GENOMIC DNA]</scope>
    <source>
        <strain evidence="2 3">SUN51</strain>
    </source>
</reference>
<dbReference type="PANTHER" id="PTHR35010:SF2">
    <property type="entry name" value="BLL4672 PROTEIN"/>
    <property type="match status" value="1"/>
</dbReference>
<sequence>MDRQELAGFLRGRREHIAPADVGLPVGPRRRTPGLRREEVAQLAFISTEYYTRLEQARGPRPSREVLAGLARALRLSDAERDHLHHLAGAPPGPSAGPSREVPQSILDLLRRLPHTAAIVLSATYEVIAWNDLAAALLEDFSPVPRRERNLVRRVYLAPPSRERPPYDPFDAEAFARAAVRRLRAAAARYPDDREVATLVGDLLAGNTEFARLWAAHDVRPEPTLLKTVDHPLIGPITLNCTFLDIADRDQQVVLFTVEPGSPAQEALRLLSVIGTQRMDVSDVSGVSS</sequence>
<feature type="domain" description="HTH cro/C1-type" evidence="1">
    <location>
        <begin position="34"/>
        <end position="81"/>
    </location>
</feature>